<comment type="similarity">
    <text evidence="1">Belongs to the ABC transporter superfamily.</text>
</comment>
<dbReference type="Proteomes" id="UP000007881">
    <property type="component" value="Chromosome"/>
</dbReference>
<dbReference type="EMBL" id="AP012338">
    <property type="protein sequence ID" value="BAM03633.1"/>
    <property type="molecule type" value="Genomic_DNA"/>
</dbReference>
<dbReference type="STRING" id="1142394.PSMK_14740"/>
<dbReference type="InterPro" id="IPR017871">
    <property type="entry name" value="ABC_transporter-like_CS"/>
</dbReference>
<dbReference type="Gene3D" id="3.40.50.300">
    <property type="entry name" value="P-loop containing nucleotide triphosphate hydrolases"/>
    <property type="match status" value="1"/>
</dbReference>
<dbReference type="InterPro" id="IPR027417">
    <property type="entry name" value="P-loop_NTPase"/>
</dbReference>
<dbReference type="GO" id="GO:0005524">
    <property type="term" value="F:ATP binding"/>
    <property type="evidence" value="ECO:0007669"/>
    <property type="project" value="UniProtKB-KW"/>
</dbReference>
<dbReference type="AlphaFoldDB" id="I0IEE5"/>
<dbReference type="SUPFAM" id="SSF52540">
    <property type="entry name" value="P-loop containing nucleoside triphosphate hydrolases"/>
    <property type="match status" value="1"/>
</dbReference>
<evidence type="ECO:0000313" key="6">
    <source>
        <dbReference type="EMBL" id="BAM03633.1"/>
    </source>
</evidence>
<dbReference type="KEGG" id="phm:PSMK_14740"/>
<dbReference type="PANTHER" id="PTHR43335">
    <property type="entry name" value="ABC TRANSPORTER, ATP-BINDING PROTEIN"/>
    <property type="match status" value="1"/>
</dbReference>
<gene>
    <name evidence="6" type="ordered locus">PSMK_14740</name>
</gene>
<evidence type="ECO:0000256" key="1">
    <source>
        <dbReference type="ARBA" id="ARBA00005417"/>
    </source>
</evidence>
<dbReference type="GO" id="GO:0016887">
    <property type="term" value="F:ATP hydrolysis activity"/>
    <property type="evidence" value="ECO:0007669"/>
    <property type="project" value="InterPro"/>
</dbReference>
<dbReference type="Pfam" id="PF00005">
    <property type="entry name" value="ABC_tran"/>
    <property type="match status" value="1"/>
</dbReference>
<dbReference type="PROSITE" id="PS00211">
    <property type="entry name" value="ABC_TRANSPORTER_1"/>
    <property type="match status" value="1"/>
</dbReference>
<evidence type="ECO:0000256" key="2">
    <source>
        <dbReference type="ARBA" id="ARBA00022448"/>
    </source>
</evidence>
<dbReference type="HOGENOM" id="CLU_000604_1_2_0"/>
<dbReference type="PANTHER" id="PTHR43335:SF4">
    <property type="entry name" value="ABC TRANSPORTER, ATP-BINDING PROTEIN"/>
    <property type="match status" value="1"/>
</dbReference>
<feature type="domain" description="ABC transporter" evidence="5">
    <location>
        <begin position="2"/>
        <end position="230"/>
    </location>
</feature>
<dbReference type="RefSeq" id="WP_014436851.1">
    <property type="nucleotide sequence ID" value="NC_017080.1"/>
</dbReference>
<dbReference type="SMART" id="SM00382">
    <property type="entry name" value="AAA"/>
    <property type="match status" value="1"/>
</dbReference>
<dbReference type="InterPro" id="IPR003593">
    <property type="entry name" value="AAA+_ATPase"/>
</dbReference>
<keyword evidence="3" id="KW-0547">Nucleotide-binding</keyword>
<sequence length="320" mass="34383">MIRLENLSKAFAGRPAVEGLSLEVPRGAIHGLLGHNGAGKSTTLGMLLGQVHPDAGRTLVNGHDVAAERGAALGRVGAIFEAPCFYDYLSARRNLRAFSNLTRRVSEAEIDAVVERVGLAERIHAKVSTYSHGMRQRLALAQALLPTPEVLILDEPTDGLDPQGIAAFRELLLELHAELDLTILFSSHLLAEVEKLCGTVTVLHRGRHVFEGDWRAATAAARRRVRIRTDRPAEALASLAAAGLVESADRDGQEPETVTVRGDVPLARANAHLVNAGFDVSAFAPIAPTLEAFYLERATKTEAARATAATRHGASKEERN</sequence>
<evidence type="ECO:0000259" key="5">
    <source>
        <dbReference type="PROSITE" id="PS50893"/>
    </source>
</evidence>
<evidence type="ECO:0000313" key="7">
    <source>
        <dbReference type="Proteomes" id="UP000007881"/>
    </source>
</evidence>
<reference evidence="6 7" key="1">
    <citation type="submission" date="2012-02" db="EMBL/GenBank/DDBJ databases">
        <title>Complete genome sequence of Phycisphaera mikurensis NBRC 102666.</title>
        <authorList>
            <person name="Ankai A."/>
            <person name="Hosoyama A."/>
            <person name="Terui Y."/>
            <person name="Sekine M."/>
            <person name="Fukai R."/>
            <person name="Kato Y."/>
            <person name="Nakamura S."/>
            <person name="Yamada-Narita S."/>
            <person name="Kawakoshi A."/>
            <person name="Fukunaga Y."/>
            <person name="Yamazaki S."/>
            <person name="Fujita N."/>
        </authorList>
    </citation>
    <scope>NUCLEOTIDE SEQUENCE [LARGE SCALE GENOMIC DNA]</scope>
    <source>
        <strain evidence="7">NBRC 102666 / KCTC 22515 / FYK2301M01</strain>
    </source>
</reference>
<proteinExistence type="inferred from homology"/>
<protein>
    <submittedName>
        <fullName evidence="6">Putative ABC transporter ATP-binding protein</fullName>
    </submittedName>
</protein>
<dbReference type="InterPro" id="IPR003439">
    <property type="entry name" value="ABC_transporter-like_ATP-bd"/>
</dbReference>
<keyword evidence="7" id="KW-1185">Reference proteome</keyword>
<keyword evidence="2" id="KW-0813">Transport</keyword>
<organism evidence="6 7">
    <name type="scientific">Phycisphaera mikurensis (strain NBRC 102666 / KCTC 22515 / FYK2301M01)</name>
    <dbReference type="NCBI Taxonomy" id="1142394"/>
    <lineage>
        <taxon>Bacteria</taxon>
        <taxon>Pseudomonadati</taxon>
        <taxon>Planctomycetota</taxon>
        <taxon>Phycisphaerae</taxon>
        <taxon>Phycisphaerales</taxon>
        <taxon>Phycisphaeraceae</taxon>
        <taxon>Phycisphaera</taxon>
    </lineage>
</organism>
<keyword evidence="4 6" id="KW-0067">ATP-binding</keyword>
<accession>I0IEE5</accession>
<dbReference type="eggNOG" id="COG1131">
    <property type="taxonomic scope" value="Bacteria"/>
</dbReference>
<dbReference type="PROSITE" id="PS50893">
    <property type="entry name" value="ABC_TRANSPORTER_2"/>
    <property type="match status" value="1"/>
</dbReference>
<evidence type="ECO:0000256" key="3">
    <source>
        <dbReference type="ARBA" id="ARBA00022741"/>
    </source>
</evidence>
<name>I0IEE5_PHYMF</name>
<evidence type="ECO:0000256" key="4">
    <source>
        <dbReference type="ARBA" id="ARBA00022840"/>
    </source>
</evidence>